<gene>
    <name evidence="3" type="ORF">LY08_01741</name>
</gene>
<proteinExistence type="predicted"/>
<dbReference type="Gene3D" id="2.130.10.10">
    <property type="entry name" value="YVTN repeat-like/Quinoprotein amine dehydrogenase"/>
    <property type="match status" value="1"/>
</dbReference>
<comment type="caution">
    <text evidence="3">The sequence shown here is derived from an EMBL/GenBank/DDBJ whole genome shotgun (WGS) entry which is preliminary data.</text>
</comment>
<dbReference type="OrthoDB" id="9765926at2"/>
<dbReference type="Proteomes" id="UP000248703">
    <property type="component" value="Unassembled WGS sequence"/>
</dbReference>
<dbReference type="InterPro" id="IPR000601">
    <property type="entry name" value="PKD_dom"/>
</dbReference>
<evidence type="ECO:0000313" key="3">
    <source>
        <dbReference type="EMBL" id="RAJ14563.1"/>
    </source>
</evidence>
<dbReference type="InterPro" id="IPR026341">
    <property type="entry name" value="T9SS_type_B"/>
</dbReference>
<evidence type="ECO:0000259" key="2">
    <source>
        <dbReference type="PROSITE" id="PS50093"/>
    </source>
</evidence>
<dbReference type="PROSITE" id="PS50093">
    <property type="entry name" value="PKD"/>
    <property type="match status" value="1"/>
</dbReference>
<dbReference type="SUPFAM" id="SSF49299">
    <property type="entry name" value="PKD domain"/>
    <property type="match status" value="1"/>
</dbReference>
<dbReference type="RefSeq" id="WP_111660051.1">
    <property type="nucleotide sequence ID" value="NZ_QLLO01000005.1"/>
</dbReference>
<feature type="domain" description="PKD" evidence="2">
    <location>
        <begin position="401"/>
        <end position="448"/>
    </location>
</feature>
<dbReference type="Pfam" id="PF18911">
    <property type="entry name" value="PKD_4"/>
    <property type="match status" value="1"/>
</dbReference>
<dbReference type="InterPro" id="IPR011044">
    <property type="entry name" value="Quino_amine_DH_bsu"/>
</dbReference>
<dbReference type="InterPro" id="IPR015943">
    <property type="entry name" value="WD40/YVTN_repeat-like_dom_sf"/>
</dbReference>
<feature type="chain" id="PRO_5016305488" evidence="1">
    <location>
        <begin position="25"/>
        <end position="899"/>
    </location>
</feature>
<protein>
    <submittedName>
        <fullName evidence="3">Gliding motility-associated-like protein</fullName>
    </submittedName>
</protein>
<name>A0A327RGI7_9FLAO</name>
<organism evidence="3 4">
    <name type="scientific">Olleya aquimaris</name>
    <dbReference type="NCBI Taxonomy" id="639310"/>
    <lineage>
        <taxon>Bacteria</taxon>
        <taxon>Pseudomonadati</taxon>
        <taxon>Bacteroidota</taxon>
        <taxon>Flavobacteriia</taxon>
        <taxon>Flavobacteriales</taxon>
        <taxon>Flavobacteriaceae</taxon>
    </lineage>
</organism>
<keyword evidence="1" id="KW-0732">Signal</keyword>
<dbReference type="AlphaFoldDB" id="A0A327RGI7"/>
<dbReference type="InterPro" id="IPR013783">
    <property type="entry name" value="Ig-like_fold"/>
</dbReference>
<dbReference type="EMBL" id="QLLO01000005">
    <property type="protein sequence ID" value="RAJ14563.1"/>
    <property type="molecule type" value="Genomic_DNA"/>
</dbReference>
<dbReference type="NCBIfam" id="TIGR04131">
    <property type="entry name" value="Bac_Flav_CTERM"/>
    <property type="match status" value="1"/>
</dbReference>
<accession>A0A327RGI7</accession>
<evidence type="ECO:0000313" key="4">
    <source>
        <dbReference type="Proteomes" id="UP000248703"/>
    </source>
</evidence>
<evidence type="ECO:0000256" key="1">
    <source>
        <dbReference type="SAM" id="SignalP"/>
    </source>
</evidence>
<dbReference type="SUPFAM" id="SSF50969">
    <property type="entry name" value="YVTN repeat-like/Quinoprotein amine dehydrogenase"/>
    <property type="match status" value="1"/>
</dbReference>
<dbReference type="CDD" id="cd00146">
    <property type="entry name" value="PKD"/>
    <property type="match status" value="1"/>
</dbReference>
<sequence>MKLFNPKYYILVTIVTLLCFVCNAQNETNNWYFGNHSGIDFNNGQFSTLNDGSMSTPAGCASMSDSNGDLLFYTNGQTVWNKNHEVMTNGNDLNAEIDNNQSCIIIPDPSDTNNYYILTTRINADYGGIFYSKVVFNAQNPLGHIYTKNNRITTTSTQRITAMYSPETNSYKAVGLGKIGGSAEQTFNALFVINVGTLGTAPLNNITLENTITLQETFFSTLGTIKFSPNGQTIAIGDSSSNSSVYIYNFNALTNSVSFQQSFNAGYIFNPIPIEGLEFSADSEFLYITGNLSGTAFLHKYIVNSSASFNEKILLATSSSINFGALQLATDSKIYMANYATDSPYHLNTLGVIHNPEDPEEINFEPSSIPLINSASTKGLPNFVTSYFRNKIIAKDDCFYEAIDFSLDAYGPITTANWEFGDGNTAIGLNPSHQYAQSGTYTVRALITVGSNQIELFKKIKAHPVATMTDGYTLSQCDIDNDGISNFNLTEAYNGLENGVRDNYQYQFYETQLDADNDTNPITNPEFYTNTSNPQELFLNITNEFGCVNTDSFFIEVQSQDLVVLDPYIVCEGSNDIFGDYIGRFNIANKIEELSTYFNLADDEYIRFHSTLEDALANTNPLYFDYDSASTTLWIIVRKNNGDCGTIASMELVVNQSLEFDIEDSYQLCVLQPNPVLDGGISNDSWEWQDTSTGAILSTQRFYELSNPGTYQLTVTKLENGLLCTKSQVFEVLAPVIPTFEEIEIDGTNLYISINGNSQYEFSLDNQDFFGQQTAYTFYGVEPGIIEIFVRDVNDCEQSIQTEVSFIHYPKFFTPNDDNKNDQWSVFGVNENLYKQAEITIFDRFGKRLYGFTLKTIHRGWDGMYNNVPLPNSDYWFKITLVDQNDQVIESSGHFTLKR</sequence>
<keyword evidence="4" id="KW-1185">Reference proteome</keyword>
<dbReference type="Gene3D" id="2.60.40.10">
    <property type="entry name" value="Immunoglobulins"/>
    <property type="match status" value="1"/>
</dbReference>
<feature type="signal peptide" evidence="1">
    <location>
        <begin position="1"/>
        <end position="24"/>
    </location>
</feature>
<reference evidence="3 4" key="1">
    <citation type="submission" date="2018-06" db="EMBL/GenBank/DDBJ databases">
        <title>Genomic Encyclopedia of Archaeal and Bacterial Type Strains, Phase II (KMG-II): from individual species to whole genera.</title>
        <authorList>
            <person name="Goeker M."/>
        </authorList>
    </citation>
    <scope>NUCLEOTIDE SEQUENCE [LARGE SCALE GENOMIC DNA]</scope>
    <source>
        <strain evidence="3 4">DSM 24464</strain>
    </source>
</reference>
<dbReference type="Pfam" id="PF13585">
    <property type="entry name" value="CHU_C"/>
    <property type="match status" value="1"/>
</dbReference>
<dbReference type="InterPro" id="IPR035986">
    <property type="entry name" value="PKD_dom_sf"/>
</dbReference>